<evidence type="ECO:0000256" key="4">
    <source>
        <dbReference type="SAM" id="Phobius"/>
    </source>
</evidence>
<proteinExistence type="inferred from homology"/>
<protein>
    <recommendedName>
        <fullName evidence="5">Solute-binding protein family 5 domain-containing protein</fullName>
    </recommendedName>
</protein>
<dbReference type="SUPFAM" id="SSF53850">
    <property type="entry name" value="Periplasmic binding protein-like II"/>
    <property type="match status" value="1"/>
</dbReference>
<dbReference type="Gene3D" id="3.40.190.10">
    <property type="entry name" value="Periplasmic binding protein-like II"/>
    <property type="match status" value="1"/>
</dbReference>
<feature type="domain" description="Solute-binding protein family 5" evidence="5">
    <location>
        <begin position="105"/>
        <end position="483"/>
    </location>
</feature>
<dbReference type="PIRSF" id="PIRSF002741">
    <property type="entry name" value="MppA"/>
    <property type="match status" value="1"/>
</dbReference>
<dbReference type="Gene3D" id="3.10.105.10">
    <property type="entry name" value="Dipeptide-binding Protein, Domain 3"/>
    <property type="match status" value="1"/>
</dbReference>
<dbReference type="GO" id="GO:0043190">
    <property type="term" value="C:ATP-binding cassette (ABC) transporter complex"/>
    <property type="evidence" value="ECO:0007669"/>
    <property type="project" value="InterPro"/>
</dbReference>
<dbReference type="GO" id="GO:0042597">
    <property type="term" value="C:periplasmic space"/>
    <property type="evidence" value="ECO:0007669"/>
    <property type="project" value="UniProtKB-ARBA"/>
</dbReference>
<keyword evidence="4" id="KW-0472">Membrane</keyword>
<name>A0A1F6DET9_9BACT</name>
<evidence type="ECO:0000256" key="3">
    <source>
        <dbReference type="ARBA" id="ARBA00022729"/>
    </source>
</evidence>
<keyword evidence="3" id="KW-0732">Signal</keyword>
<evidence type="ECO:0000256" key="1">
    <source>
        <dbReference type="ARBA" id="ARBA00005695"/>
    </source>
</evidence>
<sequence length="593" mass="64689">MTPLSEEKRVSRFQRLNSLLREFTPFQRMMLYGFTILMGLSAFVLLAKANDLISVEIPAPGGSLVEGSVGTPRFINPLLAASQSDQDLTTLIYSGLLREQKDGSFTPDLASDYDISADGTVYTFHLKPDLAFHDGKPLTADDILFTISLAQNPDVKSTRRADWEGVVVKAPDTGTIVFTLPHAYAPFLENTTMGILPKHVWQSVPAQEFPFSPSNTHPVGSGPYRIKDVKTDTTGAPTEYRLVPFNGFVLGTANITHITYRVYASEDALMSAFEGGDIDSFVSSSPKDLPRTAADDANLIRVPLTRVFGIFLNQNHASVLANAAVRAALDAAVDKRKIVSDILGGYGSTLDGPIPPGLFSDTSTSASSTETDADHAQAARDILTKGGWKFSANATSTDAAPPAGRWIKDKTTLSITLATADTDELVATAHAVADAWRAAGIQTQVQIYPLQELNSTVLRPRAYDAVLFGEVVGRSLDVYAFWHSSQRNDPGLNLALYANAVADKALADARAETDPTKRQQSYLTFLEAVRKDKPAVFLYSPDIVYLVPTHVQGIDIGTITTPSERFLDVYEWYRDTERVWDIFAPKIRDSSLN</sequence>
<gene>
    <name evidence="6" type="ORF">A2765_04615</name>
</gene>
<keyword evidence="4" id="KW-1133">Transmembrane helix</keyword>
<dbReference type="PANTHER" id="PTHR30290">
    <property type="entry name" value="PERIPLASMIC BINDING COMPONENT OF ABC TRANSPORTER"/>
    <property type="match status" value="1"/>
</dbReference>
<dbReference type="InterPro" id="IPR000914">
    <property type="entry name" value="SBP_5_dom"/>
</dbReference>
<keyword evidence="2" id="KW-0813">Transport</keyword>
<dbReference type="Pfam" id="PF00496">
    <property type="entry name" value="SBP_bac_5"/>
    <property type="match status" value="1"/>
</dbReference>
<dbReference type="EMBL" id="MFLA01000016">
    <property type="protein sequence ID" value="OGG59840.1"/>
    <property type="molecule type" value="Genomic_DNA"/>
</dbReference>
<keyword evidence="4" id="KW-0812">Transmembrane</keyword>
<feature type="transmembrane region" description="Helical" evidence="4">
    <location>
        <begin position="29"/>
        <end position="47"/>
    </location>
</feature>
<dbReference type="CDD" id="cd08513">
    <property type="entry name" value="PBP2_thermophilic_Hb8_like"/>
    <property type="match status" value="1"/>
</dbReference>
<organism evidence="6 7">
    <name type="scientific">Candidatus Kaiserbacteria bacterium RIFCSPHIGHO2_01_FULL_56_24</name>
    <dbReference type="NCBI Taxonomy" id="1798487"/>
    <lineage>
        <taxon>Bacteria</taxon>
        <taxon>Candidatus Kaiseribacteriota</taxon>
    </lineage>
</organism>
<reference evidence="6 7" key="1">
    <citation type="journal article" date="2016" name="Nat. Commun.">
        <title>Thousands of microbial genomes shed light on interconnected biogeochemical processes in an aquifer system.</title>
        <authorList>
            <person name="Anantharaman K."/>
            <person name="Brown C.T."/>
            <person name="Hug L.A."/>
            <person name="Sharon I."/>
            <person name="Castelle C.J."/>
            <person name="Probst A.J."/>
            <person name="Thomas B.C."/>
            <person name="Singh A."/>
            <person name="Wilkins M.J."/>
            <person name="Karaoz U."/>
            <person name="Brodie E.L."/>
            <person name="Williams K.H."/>
            <person name="Hubbard S.S."/>
            <person name="Banfield J.F."/>
        </authorList>
    </citation>
    <scope>NUCLEOTIDE SEQUENCE [LARGE SCALE GENOMIC DNA]</scope>
</reference>
<comment type="caution">
    <text evidence="6">The sequence shown here is derived from an EMBL/GenBank/DDBJ whole genome shotgun (WGS) entry which is preliminary data.</text>
</comment>
<evidence type="ECO:0000259" key="5">
    <source>
        <dbReference type="Pfam" id="PF00496"/>
    </source>
</evidence>
<dbReference type="Gene3D" id="3.90.76.10">
    <property type="entry name" value="Dipeptide-binding Protein, Domain 1"/>
    <property type="match status" value="1"/>
</dbReference>
<dbReference type="InterPro" id="IPR039424">
    <property type="entry name" value="SBP_5"/>
</dbReference>
<evidence type="ECO:0000256" key="2">
    <source>
        <dbReference type="ARBA" id="ARBA00022448"/>
    </source>
</evidence>
<accession>A0A1F6DET9</accession>
<dbReference type="AlphaFoldDB" id="A0A1F6DET9"/>
<dbReference type="GO" id="GO:1904680">
    <property type="term" value="F:peptide transmembrane transporter activity"/>
    <property type="evidence" value="ECO:0007669"/>
    <property type="project" value="TreeGrafter"/>
</dbReference>
<evidence type="ECO:0000313" key="7">
    <source>
        <dbReference type="Proteomes" id="UP000176377"/>
    </source>
</evidence>
<dbReference type="InterPro" id="IPR030678">
    <property type="entry name" value="Peptide/Ni-bd"/>
</dbReference>
<comment type="similarity">
    <text evidence="1">Belongs to the bacterial solute-binding protein 5 family.</text>
</comment>
<dbReference type="GO" id="GO:0015833">
    <property type="term" value="P:peptide transport"/>
    <property type="evidence" value="ECO:0007669"/>
    <property type="project" value="TreeGrafter"/>
</dbReference>
<dbReference type="Proteomes" id="UP000176377">
    <property type="component" value="Unassembled WGS sequence"/>
</dbReference>
<dbReference type="PANTHER" id="PTHR30290:SF9">
    <property type="entry name" value="OLIGOPEPTIDE-BINDING PROTEIN APPA"/>
    <property type="match status" value="1"/>
</dbReference>
<evidence type="ECO:0000313" key="6">
    <source>
        <dbReference type="EMBL" id="OGG59840.1"/>
    </source>
</evidence>